<dbReference type="InterPro" id="IPR023214">
    <property type="entry name" value="HAD_sf"/>
</dbReference>
<dbReference type="EC" id="3.1.3.12" evidence="4"/>
<name>A0A839AF47_9HYPH</name>
<dbReference type="InterPro" id="IPR044651">
    <property type="entry name" value="OTSB-like"/>
</dbReference>
<dbReference type="SUPFAM" id="SSF56784">
    <property type="entry name" value="HAD-like"/>
    <property type="match status" value="1"/>
</dbReference>
<proteinExistence type="inferred from homology"/>
<accession>A0A839AF47</accession>
<comment type="caution">
    <text evidence="5">The sequence shown here is derived from an EMBL/GenBank/DDBJ whole genome shotgun (WGS) entry which is preliminary data.</text>
</comment>
<keyword evidence="4" id="KW-0479">Metal-binding</keyword>
<evidence type="ECO:0000256" key="1">
    <source>
        <dbReference type="ARBA" id="ARBA00005199"/>
    </source>
</evidence>
<dbReference type="RefSeq" id="WP_182164781.1">
    <property type="nucleotide sequence ID" value="NZ_JACFXV010000048.1"/>
</dbReference>
<reference evidence="5 6" key="1">
    <citation type="submission" date="2020-07" db="EMBL/GenBank/DDBJ databases">
        <title>Stappia sp., F7233, whole genome shotgun sequencing project.</title>
        <authorList>
            <person name="Jiang S."/>
            <person name="Liu Z.W."/>
            <person name="Du Z.J."/>
        </authorList>
    </citation>
    <scope>NUCLEOTIDE SEQUENCE [LARGE SCALE GENOMIC DNA]</scope>
    <source>
        <strain evidence="5 6">F7233</strain>
    </source>
</reference>
<dbReference type="Gene3D" id="3.40.50.1000">
    <property type="entry name" value="HAD superfamily/HAD-like"/>
    <property type="match status" value="1"/>
</dbReference>
<dbReference type="Pfam" id="PF02358">
    <property type="entry name" value="Trehalose_PPase"/>
    <property type="match status" value="1"/>
</dbReference>
<dbReference type="Proteomes" id="UP000541109">
    <property type="component" value="Unassembled WGS sequence"/>
</dbReference>
<organism evidence="5 6">
    <name type="scientific">Stappia albiluteola</name>
    <dbReference type="NCBI Taxonomy" id="2758565"/>
    <lineage>
        <taxon>Bacteria</taxon>
        <taxon>Pseudomonadati</taxon>
        <taxon>Pseudomonadota</taxon>
        <taxon>Alphaproteobacteria</taxon>
        <taxon>Hyphomicrobiales</taxon>
        <taxon>Stappiaceae</taxon>
        <taxon>Stappia</taxon>
    </lineage>
</organism>
<dbReference type="GO" id="GO:0046872">
    <property type="term" value="F:metal ion binding"/>
    <property type="evidence" value="ECO:0007669"/>
    <property type="project" value="UniProtKB-KW"/>
</dbReference>
<comment type="function">
    <text evidence="4">Removes the phosphate from trehalose 6-phosphate to produce free trehalose.</text>
</comment>
<comment type="similarity">
    <text evidence="2 4">Belongs to the trehalose phosphatase family.</text>
</comment>
<dbReference type="NCBIfam" id="TIGR01484">
    <property type="entry name" value="HAD-SF-IIB"/>
    <property type="match status" value="1"/>
</dbReference>
<keyword evidence="3 4" id="KW-0378">Hydrolase</keyword>
<dbReference type="CDD" id="cd01627">
    <property type="entry name" value="HAD_TPP"/>
    <property type="match status" value="1"/>
</dbReference>
<protein>
    <recommendedName>
        <fullName evidence="4">Trehalose 6-phosphate phosphatase</fullName>
        <ecNumber evidence="4">3.1.3.12</ecNumber>
    </recommendedName>
</protein>
<dbReference type="InterPro" id="IPR006379">
    <property type="entry name" value="HAD-SF_hydro_IIB"/>
</dbReference>
<comment type="cofactor">
    <cofactor evidence="4">
        <name>Mg(2+)</name>
        <dbReference type="ChEBI" id="CHEBI:18420"/>
    </cofactor>
</comment>
<dbReference type="InterPro" id="IPR036412">
    <property type="entry name" value="HAD-like_sf"/>
</dbReference>
<keyword evidence="4" id="KW-0460">Magnesium</keyword>
<sequence length="250" mass="26839">MHPNKIPEPPPLARDIALFLDFDGTLVEIAERPQDVRLAPGLAGLLSRRHDDLDGALAVVSGRRLGEIDAFLSPLRLAGSGMHGLEFRKAAGAPAILREADPEVAELRERLKRADPHARGLVIEDKGAGLVLHYRHRPELAGLARDLMAGLLEDLPGLHLLEGKMIVEVKPKHTSKGTSVEMLLSLPPFAGRQPVFIGDDVTDEDGMAAADRLGGFGIKVGEGESVARYRLADVAAVHSWLAGKGAHDKD</sequence>
<evidence type="ECO:0000313" key="5">
    <source>
        <dbReference type="EMBL" id="MBA5777417.1"/>
    </source>
</evidence>
<evidence type="ECO:0000256" key="2">
    <source>
        <dbReference type="ARBA" id="ARBA00008770"/>
    </source>
</evidence>
<dbReference type="EMBL" id="JACFXV010000048">
    <property type="protein sequence ID" value="MBA5777417.1"/>
    <property type="molecule type" value="Genomic_DNA"/>
</dbReference>
<comment type="catalytic activity">
    <reaction evidence="4">
        <text>alpha,alpha-trehalose 6-phosphate + H2O = alpha,alpha-trehalose + phosphate</text>
        <dbReference type="Rhea" id="RHEA:23420"/>
        <dbReference type="ChEBI" id="CHEBI:15377"/>
        <dbReference type="ChEBI" id="CHEBI:16551"/>
        <dbReference type="ChEBI" id="CHEBI:43474"/>
        <dbReference type="ChEBI" id="CHEBI:58429"/>
        <dbReference type="EC" id="3.1.3.12"/>
    </reaction>
</comment>
<evidence type="ECO:0000256" key="3">
    <source>
        <dbReference type="ARBA" id="ARBA00022801"/>
    </source>
</evidence>
<evidence type="ECO:0000313" key="6">
    <source>
        <dbReference type="Proteomes" id="UP000541109"/>
    </source>
</evidence>
<dbReference type="AlphaFoldDB" id="A0A839AF47"/>
<keyword evidence="6" id="KW-1185">Reference proteome</keyword>
<gene>
    <name evidence="5" type="primary">otsB</name>
    <name evidence="5" type="ORF">H2509_09780</name>
</gene>
<dbReference type="PANTHER" id="PTHR43768">
    <property type="entry name" value="TREHALOSE 6-PHOSPHATE PHOSPHATASE"/>
    <property type="match status" value="1"/>
</dbReference>
<dbReference type="GO" id="GO:0005992">
    <property type="term" value="P:trehalose biosynthetic process"/>
    <property type="evidence" value="ECO:0007669"/>
    <property type="project" value="UniProtKB-UniPathway"/>
</dbReference>
<comment type="pathway">
    <text evidence="1 4">Glycan biosynthesis; trehalose biosynthesis.</text>
</comment>
<dbReference type="NCBIfam" id="TIGR00685">
    <property type="entry name" value="T6PP"/>
    <property type="match status" value="1"/>
</dbReference>
<dbReference type="PANTHER" id="PTHR43768:SF3">
    <property type="entry name" value="TREHALOSE 6-PHOSPHATE PHOSPHATASE"/>
    <property type="match status" value="1"/>
</dbReference>
<evidence type="ECO:0000256" key="4">
    <source>
        <dbReference type="RuleBase" id="RU361117"/>
    </source>
</evidence>
<dbReference type="InterPro" id="IPR003337">
    <property type="entry name" value="Trehalose_PPase"/>
</dbReference>
<dbReference type="Gene3D" id="3.30.70.1020">
    <property type="entry name" value="Trehalose-6-phosphate phosphatase related protein, domain 2"/>
    <property type="match status" value="1"/>
</dbReference>
<dbReference type="UniPathway" id="UPA00299"/>
<dbReference type="GO" id="GO:0004805">
    <property type="term" value="F:trehalose-phosphatase activity"/>
    <property type="evidence" value="ECO:0007669"/>
    <property type="project" value="UniProtKB-EC"/>
</dbReference>